<feature type="compositionally biased region" description="Basic residues" evidence="1">
    <location>
        <begin position="483"/>
        <end position="497"/>
    </location>
</feature>
<feature type="region of interest" description="Disordered" evidence="1">
    <location>
        <begin position="476"/>
        <end position="508"/>
    </location>
</feature>
<name>A0A6J4K2D6_9BACT</name>
<reference evidence="2" key="1">
    <citation type="submission" date="2020-02" db="EMBL/GenBank/DDBJ databases">
        <authorList>
            <person name="Meier V. D."/>
        </authorList>
    </citation>
    <scope>NUCLEOTIDE SEQUENCE</scope>
    <source>
        <strain evidence="2">AVDCRST_MAG68</strain>
    </source>
</reference>
<feature type="compositionally biased region" description="Basic and acidic residues" evidence="1">
    <location>
        <begin position="498"/>
        <end position="508"/>
    </location>
</feature>
<evidence type="ECO:0000313" key="2">
    <source>
        <dbReference type="EMBL" id="CAA9294018.1"/>
    </source>
</evidence>
<accession>A0A6J4K2D6</accession>
<feature type="compositionally biased region" description="Basic and acidic residues" evidence="1">
    <location>
        <begin position="592"/>
        <end position="620"/>
    </location>
</feature>
<feature type="compositionally biased region" description="Low complexity" evidence="1">
    <location>
        <begin position="297"/>
        <end position="320"/>
    </location>
</feature>
<evidence type="ECO:0000256" key="1">
    <source>
        <dbReference type="SAM" id="MobiDB-lite"/>
    </source>
</evidence>
<feature type="compositionally biased region" description="Basic and acidic residues" evidence="1">
    <location>
        <begin position="52"/>
        <end position="66"/>
    </location>
</feature>
<feature type="compositionally biased region" description="Basic and acidic residues" evidence="1">
    <location>
        <begin position="545"/>
        <end position="556"/>
    </location>
</feature>
<organism evidence="2">
    <name type="scientific">uncultured Gemmatimonadota bacterium</name>
    <dbReference type="NCBI Taxonomy" id="203437"/>
    <lineage>
        <taxon>Bacteria</taxon>
        <taxon>Pseudomonadati</taxon>
        <taxon>Gemmatimonadota</taxon>
        <taxon>environmental samples</taxon>
    </lineage>
</organism>
<feature type="compositionally biased region" description="Low complexity" evidence="1">
    <location>
        <begin position="82"/>
        <end position="95"/>
    </location>
</feature>
<protein>
    <submittedName>
        <fullName evidence="2">Uncharacterized protein</fullName>
    </submittedName>
</protein>
<feature type="compositionally biased region" description="Basic and acidic residues" evidence="1">
    <location>
        <begin position="335"/>
        <end position="349"/>
    </location>
</feature>
<dbReference type="AlphaFoldDB" id="A0A6J4K2D6"/>
<feature type="non-terminal residue" evidence="2">
    <location>
        <position position="641"/>
    </location>
</feature>
<feature type="compositionally biased region" description="Basic residues" evidence="1">
    <location>
        <begin position="581"/>
        <end position="591"/>
    </location>
</feature>
<dbReference type="EMBL" id="CADCTW010000001">
    <property type="protein sequence ID" value="CAA9294018.1"/>
    <property type="molecule type" value="Genomic_DNA"/>
</dbReference>
<feature type="region of interest" description="Disordered" evidence="1">
    <location>
        <begin position="1"/>
        <end position="381"/>
    </location>
</feature>
<feature type="non-terminal residue" evidence="2">
    <location>
        <position position="1"/>
    </location>
</feature>
<feature type="compositionally biased region" description="Gly residues" evidence="1">
    <location>
        <begin position="321"/>
        <end position="331"/>
    </location>
</feature>
<feature type="compositionally biased region" description="Gly residues" evidence="1">
    <location>
        <begin position="192"/>
        <end position="201"/>
    </location>
</feature>
<sequence>GRAEPRVVPASEGLQRGLVSGGRGDRGGVRRRTASPQSGPAGLPWNGPAGAVREHRPGRERAEGRSVPRGRSCRREAREPGAPRAAGRPVAAPGRGRARDRDGKGGGARVRGVLGPADGRPRESVPRHPLPAGSGDARAPLRAARRVQPLGRRGGAEVRHHPEERTVPDRGIRHRDRDAGASRRARLRGRHAGAGAGGGARVPGPRRHRAGHAAPGAPPAISPRPVAGAGALARRPGDRTHRGGGAQGRGVRRGHAPVDGPDRDRCARFRGGTGGAGESHVLGSPGAAARGDGGGSDRASVRGLSRIPAAVPRVRGPAAPGEGGCSRGTGRGPRRTGERHPGSGVRDGRPGGSRVGMLRGRSDPVGRGGLARGPQGHAGAPGDLRIARIRLPLPRLGVVRVVPAARAVHPVHGRRGGLPLFAHPERLRRSAHADPEDRLRGGVRHLRGAAGGAAGRAACPGGEAGVRVRRGAGGGAFAGLRGGLRHPQRGAQRRRGARPQDEGRGAHAAADHLRLATGQERLHLPHAKGEGGLPRTARGGGAAPDRAEERRGRTEAAGDPVDQPFFPVRPRFRAGELLRRAGGRAGRRRRHPGDAGRRARGEPAGPRRGELRPGARHLLEEPAPGPPPARSHYDLPRRSRL</sequence>
<proteinExistence type="predicted"/>
<feature type="compositionally biased region" description="Basic and acidic residues" evidence="1">
    <location>
        <begin position="154"/>
        <end position="181"/>
    </location>
</feature>
<gene>
    <name evidence="2" type="ORF">AVDCRST_MAG68-1679</name>
</gene>
<feature type="region of interest" description="Disordered" evidence="1">
    <location>
        <begin position="522"/>
        <end position="641"/>
    </location>
</feature>
<feature type="compositionally biased region" description="Basic and acidic residues" evidence="1">
    <location>
        <begin position="631"/>
        <end position="641"/>
    </location>
</feature>